<dbReference type="InterPro" id="IPR036388">
    <property type="entry name" value="WH-like_DNA-bd_sf"/>
</dbReference>
<dbReference type="GO" id="GO:0003723">
    <property type="term" value="F:RNA binding"/>
    <property type="evidence" value="ECO:0007669"/>
    <property type="project" value="InterPro"/>
</dbReference>
<dbReference type="EMBL" id="PVUE01000001">
    <property type="protein sequence ID" value="PRZ43904.1"/>
    <property type="molecule type" value="Genomic_DNA"/>
</dbReference>
<evidence type="ECO:0000259" key="6">
    <source>
        <dbReference type="PROSITE" id="PS50921"/>
    </source>
</evidence>
<evidence type="ECO:0000256" key="2">
    <source>
        <dbReference type="ARBA" id="ARBA00022777"/>
    </source>
</evidence>
<evidence type="ECO:0000256" key="1">
    <source>
        <dbReference type="ARBA" id="ARBA00022679"/>
    </source>
</evidence>
<dbReference type="SUPFAM" id="SSF55781">
    <property type="entry name" value="GAF domain-like"/>
    <property type="match status" value="1"/>
</dbReference>
<keyword evidence="3" id="KW-0805">Transcription regulation</keyword>
<organism evidence="7 8">
    <name type="scientific">Antricoccus suffuscus</name>
    <dbReference type="NCBI Taxonomy" id="1629062"/>
    <lineage>
        <taxon>Bacteria</taxon>
        <taxon>Bacillati</taxon>
        <taxon>Actinomycetota</taxon>
        <taxon>Actinomycetes</taxon>
        <taxon>Geodermatophilales</taxon>
        <taxon>Antricoccaceae</taxon>
        <taxon>Antricoccus</taxon>
    </lineage>
</organism>
<keyword evidence="4" id="KW-0804">Transcription</keyword>
<evidence type="ECO:0000256" key="3">
    <source>
        <dbReference type="ARBA" id="ARBA00023015"/>
    </source>
</evidence>
<dbReference type="AlphaFoldDB" id="A0A2T1A5R5"/>
<dbReference type="SMART" id="SM00065">
    <property type="entry name" value="GAF"/>
    <property type="match status" value="1"/>
</dbReference>
<dbReference type="InterPro" id="IPR011006">
    <property type="entry name" value="CheY-like_superfamily"/>
</dbReference>
<evidence type="ECO:0000256" key="4">
    <source>
        <dbReference type="ARBA" id="ARBA00023163"/>
    </source>
</evidence>
<keyword evidence="2" id="KW-0418">Kinase</keyword>
<dbReference type="PROSITE" id="PS50921">
    <property type="entry name" value="ANTAR"/>
    <property type="match status" value="1"/>
</dbReference>
<dbReference type="Pfam" id="PF03861">
    <property type="entry name" value="ANTAR"/>
    <property type="match status" value="1"/>
</dbReference>
<dbReference type="SMART" id="SM01012">
    <property type="entry name" value="ANTAR"/>
    <property type="match status" value="1"/>
</dbReference>
<dbReference type="InterPro" id="IPR012074">
    <property type="entry name" value="GAF_ANTAR"/>
</dbReference>
<evidence type="ECO:0000313" key="8">
    <source>
        <dbReference type="Proteomes" id="UP000237752"/>
    </source>
</evidence>
<dbReference type="OrthoDB" id="3688893at2"/>
<dbReference type="RefSeq" id="WP_106346978.1">
    <property type="nucleotide sequence ID" value="NZ_PVUE01000001.1"/>
</dbReference>
<dbReference type="InterPro" id="IPR005561">
    <property type="entry name" value="ANTAR"/>
</dbReference>
<evidence type="ECO:0000313" key="7">
    <source>
        <dbReference type="EMBL" id="PRZ43904.1"/>
    </source>
</evidence>
<dbReference type="InterPro" id="IPR003018">
    <property type="entry name" value="GAF"/>
</dbReference>
<dbReference type="Proteomes" id="UP000237752">
    <property type="component" value="Unassembled WGS sequence"/>
</dbReference>
<dbReference type="SUPFAM" id="SSF52172">
    <property type="entry name" value="CheY-like"/>
    <property type="match status" value="1"/>
</dbReference>
<reference evidence="7 8" key="1">
    <citation type="submission" date="2018-03" db="EMBL/GenBank/DDBJ databases">
        <title>Genomic Encyclopedia of Archaeal and Bacterial Type Strains, Phase II (KMG-II): from individual species to whole genera.</title>
        <authorList>
            <person name="Goeker M."/>
        </authorList>
    </citation>
    <scope>NUCLEOTIDE SEQUENCE [LARGE SCALE GENOMIC DNA]</scope>
    <source>
        <strain evidence="7 8">DSM 100065</strain>
    </source>
</reference>
<keyword evidence="8" id="KW-1185">Reference proteome</keyword>
<dbReference type="InterPro" id="IPR029016">
    <property type="entry name" value="GAF-like_dom_sf"/>
</dbReference>
<comment type="caution">
    <text evidence="7">The sequence shown here is derived from an EMBL/GenBank/DDBJ whole genome shotgun (WGS) entry which is preliminary data.</text>
</comment>
<dbReference type="PIRSF" id="PIRSF036625">
    <property type="entry name" value="GAF_ANTAR"/>
    <property type="match status" value="1"/>
</dbReference>
<dbReference type="Gene3D" id="1.10.10.10">
    <property type="entry name" value="Winged helix-like DNA-binding domain superfamily/Winged helix DNA-binding domain"/>
    <property type="match status" value="1"/>
</dbReference>
<accession>A0A2T1A5R5</accession>
<feature type="domain" description="ANTAR" evidence="6">
    <location>
        <begin position="164"/>
        <end position="225"/>
    </location>
</feature>
<keyword evidence="1" id="KW-0808">Transferase</keyword>
<dbReference type="Pfam" id="PF13185">
    <property type="entry name" value="GAF_2"/>
    <property type="match status" value="1"/>
</dbReference>
<evidence type="ECO:0000256" key="5">
    <source>
        <dbReference type="SAM" id="MobiDB-lite"/>
    </source>
</evidence>
<gene>
    <name evidence="7" type="ORF">CLV47_10128</name>
</gene>
<sequence length="249" mass="26807">MDNEPRTTPSAFLELSNLVYGSDTYEEIYQAVCDAAPRLVTGCDHASLMLRQQERLITAASSDDVARLVDEMEREIGAGPCVDAIVDDAPQIDADLTQSQVWPLLSARVLERTPVRGMAGFRVLVDNRKVGALNLFSDTPHALTAQSVNEAAVLAAFTSVALIAASRNEAANTLRAGLTSNREIGKAIGLLMAFHKISDDDAFEMLRRTSQDLNIKLTQVAAEVVNNHRAAPARGQDPSVGKDPAARPV</sequence>
<dbReference type="Gene3D" id="3.30.450.40">
    <property type="match status" value="1"/>
</dbReference>
<proteinExistence type="predicted"/>
<name>A0A2T1A5R5_9ACTN</name>
<feature type="region of interest" description="Disordered" evidence="5">
    <location>
        <begin position="228"/>
        <end position="249"/>
    </location>
</feature>
<protein>
    <submittedName>
        <fullName evidence="7">GAF domain-containing protein</fullName>
    </submittedName>
</protein>
<dbReference type="GO" id="GO:0016301">
    <property type="term" value="F:kinase activity"/>
    <property type="evidence" value="ECO:0007669"/>
    <property type="project" value="UniProtKB-KW"/>
</dbReference>